<reference evidence="2" key="1">
    <citation type="journal article" date="2020" name="Cell">
        <title>Large-Scale Comparative Analyses of Tick Genomes Elucidate Their Genetic Diversity and Vector Capacities.</title>
        <authorList>
            <consortium name="Tick Genome and Microbiome Consortium (TIGMIC)"/>
            <person name="Jia N."/>
            <person name="Wang J."/>
            <person name="Shi W."/>
            <person name="Du L."/>
            <person name="Sun Y."/>
            <person name="Zhan W."/>
            <person name="Jiang J.F."/>
            <person name="Wang Q."/>
            <person name="Zhang B."/>
            <person name="Ji P."/>
            <person name="Bell-Sakyi L."/>
            <person name="Cui X.M."/>
            <person name="Yuan T.T."/>
            <person name="Jiang B.G."/>
            <person name="Yang W.F."/>
            <person name="Lam T.T."/>
            <person name="Chang Q.C."/>
            <person name="Ding S.J."/>
            <person name="Wang X.J."/>
            <person name="Zhu J.G."/>
            <person name="Ruan X.D."/>
            <person name="Zhao L."/>
            <person name="Wei J.T."/>
            <person name="Ye R.Z."/>
            <person name="Que T.C."/>
            <person name="Du C.H."/>
            <person name="Zhou Y.H."/>
            <person name="Cheng J.X."/>
            <person name="Dai P.F."/>
            <person name="Guo W.B."/>
            <person name="Han X.H."/>
            <person name="Huang E.J."/>
            <person name="Li L.F."/>
            <person name="Wei W."/>
            <person name="Gao Y.C."/>
            <person name="Liu J.Z."/>
            <person name="Shao H.Z."/>
            <person name="Wang X."/>
            <person name="Wang C.C."/>
            <person name="Yang T.C."/>
            <person name="Huo Q.B."/>
            <person name="Li W."/>
            <person name="Chen H.Y."/>
            <person name="Chen S.E."/>
            <person name="Zhou L.G."/>
            <person name="Ni X.B."/>
            <person name="Tian J.H."/>
            <person name="Sheng Y."/>
            <person name="Liu T."/>
            <person name="Pan Y.S."/>
            <person name="Xia L.Y."/>
            <person name="Li J."/>
            <person name="Zhao F."/>
            <person name="Cao W.C."/>
        </authorList>
    </citation>
    <scope>NUCLEOTIDE SEQUENCE</scope>
    <source>
        <strain evidence="2">Rsan-2018</strain>
    </source>
</reference>
<name>A0A9D4TA43_RHISA</name>
<evidence type="ECO:0000313" key="2">
    <source>
        <dbReference type="EMBL" id="KAH7983657.1"/>
    </source>
</evidence>
<evidence type="ECO:0000256" key="1">
    <source>
        <dbReference type="SAM" id="MobiDB-lite"/>
    </source>
</evidence>
<feature type="compositionally biased region" description="Polar residues" evidence="1">
    <location>
        <begin position="36"/>
        <end position="54"/>
    </location>
</feature>
<dbReference type="VEuPathDB" id="VectorBase:RSAN_026661"/>
<evidence type="ECO:0000313" key="3">
    <source>
        <dbReference type="Proteomes" id="UP000821837"/>
    </source>
</evidence>
<feature type="region of interest" description="Disordered" evidence="1">
    <location>
        <begin position="1"/>
        <end position="77"/>
    </location>
</feature>
<sequence>MGDQNPIQQLGPGRPHHCASDASDHFGPSVVHIDTSDGSSTEDMASDSDFTVVSSRRLKRKIRRTSPTGRQAPKQASSVRSYTISYVPTSTTDILNSLNRQSLSEYFELVAPGQVAEIRINARKNILSVEVTTKSILHTLKAIVQLGNIPVRAFSAYDKETTTGVIYDVDEDITDSSLEKLLSSSSPIQLQDMASDFISLIRCTALPPHAEIANGSLRPVTLFMLPIQLPSVRCSLSKESVTVSAVDTGTKHSEKWPPSSLLFGHTKTPAALVPKALPLLKPDLPMNIINETIPTVITPTTLWKHELRRASAQKQPPPRGHLGDGLNALPLILITATSLV</sequence>
<feature type="compositionally biased region" description="Polar residues" evidence="1">
    <location>
        <begin position="65"/>
        <end position="77"/>
    </location>
</feature>
<gene>
    <name evidence="2" type="ORF">HPB52_013362</name>
</gene>
<organism evidence="2 3">
    <name type="scientific">Rhipicephalus sanguineus</name>
    <name type="common">Brown dog tick</name>
    <name type="synonym">Ixodes sanguineus</name>
    <dbReference type="NCBI Taxonomy" id="34632"/>
    <lineage>
        <taxon>Eukaryota</taxon>
        <taxon>Metazoa</taxon>
        <taxon>Ecdysozoa</taxon>
        <taxon>Arthropoda</taxon>
        <taxon>Chelicerata</taxon>
        <taxon>Arachnida</taxon>
        <taxon>Acari</taxon>
        <taxon>Parasitiformes</taxon>
        <taxon>Ixodida</taxon>
        <taxon>Ixodoidea</taxon>
        <taxon>Ixodidae</taxon>
        <taxon>Rhipicephalinae</taxon>
        <taxon>Rhipicephalus</taxon>
        <taxon>Rhipicephalus</taxon>
    </lineage>
</organism>
<proteinExistence type="predicted"/>
<dbReference type="EMBL" id="JABSTV010001245">
    <property type="protein sequence ID" value="KAH7983657.1"/>
    <property type="molecule type" value="Genomic_DNA"/>
</dbReference>
<dbReference type="Proteomes" id="UP000821837">
    <property type="component" value="Chromosome 1"/>
</dbReference>
<protein>
    <submittedName>
        <fullName evidence="2">Uncharacterized protein</fullName>
    </submittedName>
</protein>
<reference evidence="2" key="2">
    <citation type="submission" date="2021-09" db="EMBL/GenBank/DDBJ databases">
        <authorList>
            <person name="Jia N."/>
            <person name="Wang J."/>
            <person name="Shi W."/>
            <person name="Du L."/>
            <person name="Sun Y."/>
            <person name="Zhan W."/>
            <person name="Jiang J."/>
            <person name="Wang Q."/>
            <person name="Zhang B."/>
            <person name="Ji P."/>
            <person name="Sakyi L.B."/>
            <person name="Cui X."/>
            <person name="Yuan T."/>
            <person name="Jiang B."/>
            <person name="Yang W."/>
            <person name="Lam T.T.-Y."/>
            <person name="Chang Q."/>
            <person name="Ding S."/>
            <person name="Wang X."/>
            <person name="Zhu J."/>
            <person name="Ruan X."/>
            <person name="Zhao L."/>
            <person name="Wei J."/>
            <person name="Que T."/>
            <person name="Du C."/>
            <person name="Cheng J."/>
            <person name="Dai P."/>
            <person name="Han X."/>
            <person name="Huang E."/>
            <person name="Gao Y."/>
            <person name="Liu J."/>
            <person name="Shao H."/>
            <person name="Ye R."/>
            <person name="Li L."/>
            <person name="Wei W."/>
            <person name="Wang X."/>
            <person name="Wang C."/>
            <person name="Huo Q."/>
            <person name="Li W."/>
            <person name="Guo W."/>
            <person name="Chen H."/>
            <person name="Chen S."/>
            <person name="Zhou L."/>
            <person name="Zhou L."/>
            <person name="Ni X."/>
            <person name="Tian J."/>
            <person name="Zhou Y."/>
            <person name="Sheng Y."/>
            <person name="Liu T."/>
            <person name="Pan Y."/>
            <person name="Xia L."/>
            <person name="Li J."/>
            <person name="Zhao F."/>
            <person name="Cao W."/>
        </authorList>
    </citation>
    <scope>NUCLEOTIDE SEQUENCE</scope>
    <source>
        <strain evidence="2">Rsan-2018</strain>
        <tissue evidence="2">Larvae</tissue>
    </source>
</reference>
<accession>A0A9D4TA43</accession>
<dbReference type="AlphaFoldDB" id="A0A9D4TA43"/>
<keyword evidence="3" id="KW-1185">Reference proteome</keyword>
<comment type="caution">
    <text evidence="2">The sequence shown here is derived from an EMBL/GenBank/DDBJ whole genome shotgun (WGS) entry which is preliminary data.</text>
</comment>